<evidence type="ECO:0000313" key="1">
    <source>
        <dbReference type="EMBL" id="KFB66283.1"/>
    </source>
</evidence>
<dbReference type="AlphaFoldDB" id="A0A084XUY9"/>
<accession>A0A084XUY9</accession>
<gene>
    <name evidence="1" type="ORF">CAPSK01_004444</name>
</gene>
<dbReference type="Proteomes" id="UP000019812">
    <property type="component" value="Unassembled WGS sequence"/>
</dbReference>
<dbReference type="STRING" id="1457154.CAPSK01_004444"/>
<evidence type="ECO:0000313" key="2">
    <source>
        <dbReference type="Proteomes" id="UP000019812"/>
    </source>
</evidence>
<dbReference type="EMBL" id="JDSS02000045">
    <property type="protein sequence ID" value="KFB66283.1"/>
    <property type="molecule type" value="Genomic_DNA"/>
</dbReference>
<organism evidence="1 2">
    <name type="scientific">Candidatus Accumulibacter vicinus</name>
    <dbReference type="NCBI Taxonomy" id="2954382"/>
    <lineage>
        <taxon>Bacteria</taxon>
        <taxon>Pseudomonadati</taxon>
        <taxon>Pseudomonadota</taxon>
        <taxon>Betaproteobacteria</taxon>
        <taxon>Candidatus Accumulibacter</taxon>
    </lineage>
</organism>
<reference evidence="1 2" key="1">
    <citation type="submission" date="2014-07" db="EMBL/GenBank/DDBJ databases">
        <title>Expanding our view of genomic diversity in Candidatus Accumulibacter clades.</title>
        <authorList>
            <person name="Skennerton C.T."/>
            <person name="Barr J.J."/>
            <person name="Slater F.R."/>
            <person name="Bond P.L."/>
            <person name="Tyson G.W."/>
        </authorList>
    </citation>
    <scope>NUCLEOTIDE SEQUENCE [LARGE SCALE GENOMIC DNA]</scope>
    <source>
        <strain evidence="2">SK-01</strain>
    </source>
</reference>
<sequence length="72" mass="8308">MLVRNPGEFGRNAQLVVGESDFKAIMPSGNRFLFTQRRLRPDAFLGIPAVFWNIFDGDQFLLLIQLESHSRR</sequence>
<comment type="caution">
    <text evidence="1">The sequence shown here is derived from an EMBL/GenBank/DDBJ whole genome shotgun (WGS) entry which is preliminary data.</text>
</comment>
<proteinExistence type="predicted"/>
<name>A0A084XUY9_9PROT</name>
<protein>
    <submittedName>
        <fullName evidence="1">Uncharacterized protein</fullName>
    </submittedName>
</protein>